<dbReference type="InterPro" id="IPR018222">
    <property type="entry name" value="Nuclear_transport_factor_2_euk"/>
</dbReference>
<dbReference type="Pfam" id="PF08313">
    <property type="entry name" value="SCA7"/>
    <property type="match status" value="1"/>
</dbReference>
<name>A0A507CQT9_9FUNG</name>
<reference evidence="4 5" key="1">
    <citation type="journal article" date="2019" name="Sci. Rep.">
        <title>Comparative genomics of chytrid fungi reveal insights into the obligate biotrophic and pathogenic lifestyle of Synchytrium endobioticum.</title>
        <authorList>
            <person name="van de Vossenberg B.T.L.H."/>
            <person name="Warris S."/>
            <person name="Nguyen H.D.T."/>
            <person name="van Gent-Pelzer M.P.E."/>
            <person name="Joly D.L."/>
            <person name="van de Geest H.C."/>
            <person name="Bonants P.J.M."/>
            <person name="Smith D.S."/>
            <person name="Levesque C.A."/>
            <person name="van der Lee T.A.J."/>
        </authorList>
    </citation>
    <scope>NUCLEOTIDE SEQUENCE [LARGE SCALE GENOMIC DNA]</scope>
    <source>
        <strain evidence="4 5">LEV6574</strain>
    </source>
</reference>
<protein>
    <recommendedName>
        <fullName evidence="6">SCA7 domain-containing protein</fullName>
    </recommendedName>
</protein>
<dbReference type="InterPro" id="IPR037804">
    <property type="entry name" value="SGF73"/>
</dbReference>
<gene>
    <name evidence="4" type="ORF">SeLEV6574_g06046</name>
</gene>
<dbReference type="InterPro" id="IPR032710">
    <property type="entry name" value="NTF2-like_dom_sf"/>
</dbReference>
<comment type="caution">
    <text evidence="4">The sequence shown here is derived from an EMBL/GenBank/DDBJ whole genome shotgun (WGS) entry which is preliminary data.</text>
</comment>
<dbReference type="EMBL" id="QEAM01000316">
    <property type="protein sequence ID" value="TPX41515.1"/>
    <property type="molecule type" value="Genomic_DNA"/>
</dbReference>
<dbReference type="VEuPathDB" id="FungiDB:SeMB42_g06307"/>
<feature type="domain" description="NTF2" evidence="2">
    <location>
        <begin position="18"/>
        <end position="148"/>
    </location>
</feature>
<evidence type="ECO:0000313" key="5">
    <source>
        <dbReference type="Proteomes" id="UP000320475"/>
    </source>
</evidence>
<feature type="domain" description="SCA7" evidence="3">
    <location>
        <begin position="264"/>
        <end position="329"/>
    </location>
</feature>
<proteinExistence type="predicted"/>
<dbReference type="PANTHER" id="PTHR47805:SF1">
    <property type="entry name" value="SAGA-ASSOCIATED FACTOR 73"/>
    <property type="match status" value="1"/>
</dbReference>
<organism evidence="4 5">
    <name type="scientific">Synchytrium endobioticum</name>
    <dbReference type="NCBI Taxonomy" id="286115"/>
    <lineage>
        <taxon>Eukaryota</taxon>
        <taxon>Fungi</taxon>
        <taxon>Fungi incertae sedis</taxon>
        <taxon>Chytridiomycota</taxon>
        <taxon>Chytridiomycota incertae sedis</taxon>
        <taxon>Chytridiomycetes</taxon>
        <taxon>Synchytriales</taxon>
        <taxon>Synchytriaceae</taxon>
        <taxon>Synchytrium</taxon>
    </lineage>
</organism>
<dbReference type="SUPFAM" id="SSF54427">
    <property type="entry name" value="NTF2-like"/>
    <property type="match status" value="1"/>
</dbReference>
<evidence type="ECO:0008006" key="6">
    <source>
        <dbReference type="Google" id="ProtNLM"/>
    </source>
</evidence>
<dbReference type="InterPro" id="IPR002075">
    <property type="entry name" value="NTF2_dom"/>
</dbReference>
<dbReference type="Gene3D" id="3.10.450.50">
    <property type="match status" value="1"/>
</dbReference>
<dbReference type="OrthoDB" id="21678at2759"/>
<dbReference type="PROSITE" id="PS50177">
    <property type="entry name" value="NTF2_DOMAIN"/>
    <property type="match status" value="1"/>
</dbReference>
<evidence type="ECO:0000256" key="1">
    <source>
        <dbReference type="SAM" id="MobiDB-lite"/>
    </source>
</evidence>
<dbReference type="VEuPathDB" id="FungiDB:SeMB42_g06306"/>
<dbReference type="PROSITE" id="PS51505">
    <property type="entry name" value="SCA7"/>
    <property type="match status" value="1"/>
</dbReference>
<feature type="region of interest" description="Disordered" evidence="1">
    <location>
        <begin position="249"/>
        <end position="269"/>
    </location>
</feature>
<dbReference type="GO" id="GO:0000124">
    <property type="term" value="C:SAGA complex"/>
    <property type="evidence" value="ECO:0007669"/>
    <property type="project" value="InterPro"/>
</dbReference>
<evidence type="ECO:0000259" key="3">
    <source>
        <dbReference type="PROSITE" id="PS51505"/>
    </source>
</evidence>
<dbReference type="Pfam" id="PF02136">
    <property type="entry name" value="NTF2"/>
    <property type="match status" value="1"/>
</dbReference>
<dbReference type="InterPro" id="IPR013243">
    <property type="entry name" value="SCA7_dom"/>
</dbReference>
<dbReference type="Proteomes" id="UP000320475">
    <property type="component" value="Unassembled WGS sequence"/>
</dbReference>
<accession>A0A507CQT9</accession>
<evidence type="ECO:0000313" key="4">
    <source>
        <dbReference type="EMBL" id="TPX41515.1"/>
    </source>
</evidence>
<dbReference type="AlphaFoldDB" id="A0A507CQT9"/>
<dbReference type="PANTHER" id="PTHR47805">
    <property type="entry name" value="SAGA-ASSOCIATED FACTOR 73"/>
    <property type="match status" value="1"/>
</dbReference>
<sequence>MTTLQSKEKQLVDISCRAADAFVTKYYEMFDQNRNALNSTLYRETTAILWNGQAFQGGSQFAAFYNTLPSSVHEIGTYDSHALFADKNNVQQYLESNKKWDIIIHVSGWVKYADREFTPFSQTFILTPDPDPTKNVRHILTFTETTNLNERMSIRDRKGGSWSSFGAALGLTDLEANTVDNDGYSSPESSQNDSNPYGLAIGDEVPVVTCNACSRPVLQTSLLAHLEICPGVEAHLSKKIMSEHGTLEHELPAPMTPSDPFKPEKSKGKGINLDERCGVTVDGLTCTRAITCKKHSVVAKRGVHGRSKPYDVLALRFQNSHQFKATSAGKVKTAPSKVQRPTNAIPDMVTSEDETQYIFDAIRYHTPQPIATSNYFKLRR</sequence>
<evidence type="ECO:0000259" key="2">
    <source>
        <dbReference type="PROSITE" id="PS50177"/>
    </source>
</evidence>